<protein>
    <submittedName>
        <fullName evidence="2">DUF2259 domain-containing protein</fullName>
    </submittedName>
</protein>
<accession>A0ABW5CP97</accession>
<gene>
    <name evidence="2" type="ORF">ACFSKQ_13790</name>
</gene>
<keyword evidence="3" id="KW-1185">Reference proteome</keyword>
<evidence type="ECO:0000256" key="1">
    <source>
        <dbReference type="SAM" id="SignalP"/>
    </source>
</evidence>
<evidence type="ECO:0000313" key="3">
    <source>
        <dbReference type="Proteomes" id="UP001597371"/>
    </source>
</evidence>
<feature type="signal peptide" evidence="1">
    <location>
        <begin position="1"/>
        <end position="18"/>
    </location>
</feature>
<evidence type="ECO:0000313" key="2">
    <source>
        <dbReference type="EMBL" id="MFD2238522.1"/>
    </source>
</evidence>
<comment type="caution">
    <text evidence="2">The sequence shown here is derived from an EMBL/GenBank/DDBJ whole genome shotgun (WGS) entry which is preliminary data.</text>
</comment>
<proteinExistence type="predicted"/>
<dbReference type="EMBL" id="JBHUIJ010000019">
    <property type="protein sequence ID" value="MFD2238522.1"/>
    <property type="molecule type" value="Genomic_DNA"/>
</dbReference>
<feature type="chain" id="PRO_5046401224" evidence="1">
    <location>
        <begin position="19"/>
        <end position="240"/>
    </location>
</feature>
<dbReference type="Pfam" id="PF10016">
    <property type="entry name" value="DUF2259"/>
    <property type="match status" value="1"/>
</dbReference>
<reference evidence="3" key="1">
    <citation type="journal article" date="2019" name="Int. J. Syst. Evol. Microbiol.">
        <title>The Global Catalogue of Microorganisms (GCM) 10K type strain sequencing project: providing services to taxonomists for standard genome sequencing and annotation.</title>
        <authorList>
            <consortium name="The Broad Institute Genomics Platform"/>
            <consortium name="The Broad Institute Genome Sequencing Center for Infectious Disease"/>
            <person name="Wu L."/>
            <person name="Ma J."/>
        </authorList>
    </citation>
    <scope>NUCLEOTIDE SEQUENCE [LARGE SCALE GENOMIC DNA]</scope>
    <source>
        <strain evidence="3">ZS-35-S2</strain>
    </source>
</reference>
<keyword evidence="1" id="KW-0732">Signal</keyword>
<sequence>MRLMLASLTAFLAAPALAGDFATLNPLGFSADGRVFAFEQYGIQDGSGFPYAEIFVLDLDEDRYLAPSPVRVRLDDEGAHLDAARRQAREAAAGLLSAHEPKAEFGLIVASSPPTELSADPHRVEFLPRAIEPRIDEPVELRLSLLPRPDAPEFCTAFGHGISGFRLVRVAAGPGETARVLHEDETLPDSRACAFDYRIAQVQVHGTATGRMRAVALIGVKQVGFEGPDMRYIAVPVPLD</sequence>
<dbReference type="InterPro" id="IPR018725">
    <property type="entry name" value="DUF2259_secreted"/>
</dbReference>
<dbReference type="Proteomes" id="UP001597371">
    <property type="component" value="Unassembled WGS sequence"/>
</dbReference>
<organism evidence="2 3">
    <name type="scientific">Aureimonas populi</name>
    <dbReference type="NCBI Taxonomy" id="1701758"/>
    <lineage>
        <taxon>Bacteria</taxon>
        <taxon>Pseudomonadati</taxon>
        <taxon>Pseudomonadota</taxon>
        <taxon>Alphaproteobacteria</taxon>
        <taxon>Hyphomicrobiales</taxon>
        <taxon>Aurantimonadaceae</taxon>
        <taxon>Aureimonas</taxon>
    </lineage>
</organism>
<name>A0ABW5CP97_9HYPH</name>
<dbReference type="RefSeq" id="WP_209736536.1">
    <property type="nucleotide sequence ID" value="NZ_CP072611.1"/>
</dbReference>